<evidence type="ECO:0000256" key="6">
    <source>
        <dbReference type="ARBA" id="ARBA00023170"/>
    </source>
</evidence>
<evidence type="ECO:0000256" key="2">
    <source>
        <dbReference type="ARBA" id="ARBA00022692"/>
    </source>
</evidence>
<protein>
    <recommendedName>
        <fullName evidence="9">G-protein coupled receptors family 1 profile domain-containing protein</fullName>
    </recommendedName>
</protein>
<gene>
    <name evidence="10" type="ORF">EGW08_009024</name>
</gene>
<dbReference type="InterPro" id="IPR017452">
    <property type="entry name" value="GPCR_Rhodpsn_7TM"/>
</dbReference>
<feature type="transmembrane region" description="Helical" evidence="8">
    <location>
        <begin position="85"/>
        <end position="107"/>
    </location>
</feature>
<keyword evidence="11" id="KW-1185">Reference proteome</keyword>
<proteinExistence type="predicted"/>
<evidence type="ECO:0000256" key="5">
    <source>
        <dbReference type="ARBA" id="ARBA00023136"/>
    </source>
</evidence>
<reference evidence="10 11" key="1">
    <citation type="submission" date="2019-01" db="EMBL/GenBank/DDBJ databases">
        <title>A draft genome assembly of the solar-powered sea slug Elysia chlorotica.</title>
        <authorList>
            <person name="Cai H."/>
            <person name="Li Q."/>
            <person name="Fang X."/>
            <person name="Li J."/>
            <person name="Curtis N.E."/>
            <person name="Altenburger A."/>
            <person name="Shibata T."/>
            <person name="Feng M."/>
            <person name="Maeda T."/>
            <person name="Schwartz J.A."/>
            <person name="Shigenobu S."/>
            <person name="Lundholm N."/>
            <person name="Nishiyama T."/>
            <person name="Yang H."/>
            <person name="Hasebe M."/>
            <person name="Li S."/>
            <person name="Pierce S.K."/>
            <person name="Wang J."/>
        </authorList>
    </citation>
    <scope>NUCLEOTIDE SEQUENCE [LARGE SCALE GENOMIC DNA]</scope>
    <source>
        <strain evidence="10">EC2010</strain>
        <tissue evidence="10">Whole organism of an adult</tissue>
    </source>
</reference>
<evidence type="ECO:0000256" key="4">
    <source>
        <dbReference type="ARBA" id="ARBA00023040"/>
    </source>
</evidence>
<organism evidence="10 11">
    <name type="scientific">Elysia chlorotica</name>
    <name type="common">Eastern emerald elysia</name>
    <name type="synonym">Sea slug</name>
    <dbReference type="NCBI Taxonomy" id="188477"/>
    <lineage>
        <taxon>Eukaryota</taxon>
        <taxon>Metazoa</taxon>
        <taxon>Spiralia</taxon>
        <taxon>Lophotrochozoa</taxon>
        <taxon>Mollusca</taxon>
        <taxon>Gastropoda</taxon>
        <taxon>Heterobranchia</taxon>
        <taxon>Euthyneura</taxon>
        <taxon>Panpulmonata</taxon>
        <taxon>Sacoglossa</taxon>
        <taxon>Placobranchoidea</taxon>
        <taxon>Plakobranchidae</taxon>
        <taxon>Elysia</taxon>
    </lineage>
</organism>
<dbReference type="PANTHER" id="PTHR24243:SF230">
    <property type="entry name" value="G-PROTEIN COUPLED RECEPTORS FAMILY 1 PROFILE DOMAIN-CONTAINING PROTEIN"/>
    <property type="match status" value="1"/>
</dbReference>
<keyword evidence="7" id="KW-0807">Transducer</keyword>
<feature type="transmembrane region" description="Helical" evidence="8">
    <location>
        <begin position="167"/>
        <end position="188"/>
    </location>
</feature>
<dbReference type="OrthoDB" id="9990906at2759"/>
<feature type="transmembrane region" description="Helical" evidence="8">
    <location>
        <begin position="272"/>
        <end position="292"/>
    </location>
</feature>
<evidence type="ECO:0000313" key="11">
    <source>
        <dbReference type="Proteomes" id="UP000271974"/>
    </source>
</evidence>
<keyword evidence="4" id="KW-0297">G-protein coupled receptor</keyword>
<dbReference type="Gene3D" id="1.20.1070.10">
    <property type="entry name" value="Rhodopsin 7-helix transmembrane proteins"/>
    <property type="match status" value="1"/>
</dbReference>
<dbReference type="GO" id="GO:0004930">
    <property type="term" value="F:G protein-coupled receptor activity"/>
    <property type="evidence" value="ECO:0007669"/>
    <property type="project" value="UniProtKB-KW"/>
</dbReference>
<accession>A0A433TNR1</accession>
<feature type="transmembrane region" description="Helical" evidence="8">
    <location>
        <begin position="127"/>
        <end position="146"/>
    </location>
</feature>
<comment type="subcellular location">
    <subcellularLocation>
        <location evidence="1">Membrane</location>
        <topology evidence="1">Multi-pass membrane protein</topology>
    </subcellularLocation>
</comment>
<evidence type="ECO:0000313" key="10">
    <source>
        <dbReference type="EMBL" id="RUS83213.1"/>
    </source>
</evidence>
<evidence type="ECO:0000256" key="1">
    <source>
        <dbReference type="ARBA" id="ARBA00004141"/>
    </source>
</evidence>
<dbReference type="PROSITE" id="PS50262">
    <property type="entry name" value="G_PROTEIN_RECEP_F1_2"/>
    <property type="match status" value="1"/>
</dbReference>
<comment type="caution">
    <text evidence="10">The sequence shown here is derived from an EMBL/GenBank/DDBJ whole genome shotgun (WGS) entry which is preliminary data.</text>
</comment>
<dbReference type="Proteomes" id="UP000271974">
    <property type="component" value="Unassembled WGS sequence"/>
</dbReference>
<feature type="transmembrane region" description="Helical" evidence="8">
    <location>
        <begin position="312"/>
        <end position="337"/>
    </location>
</feature>
<feature type="transmembrane region" description="Helical" evidence="8">
    <location>
        <begin position="214"/>
        <end position="238"/>
    </location>
</feature>
<evidence type="ECO:0000256" key="7">
    <source>
        <dbReference type="ARBA" id="ARBA00023224"/>
    </source>
</evidence>
<dbReference type="PANTHER" id="PTHR24243">
    <property type="entry name" value="G-PROTEIN COUPLED RECEPTOR"/>
    <property type="match status" value="1"/>
</dbReference>
<dbReference type="SUPFAM" id="SSF81321">
    <property type="entry name" value="Family A G protein-coupled receptor-like"/>
    <property type="match status" value="1"/>
</dbReference>
<dbReference type="InterPro" id="IPR000276">
    <property type="entry name" value="GPCR_Rhodpsn"/>
</dbReference>
<sequence>MDNSTALAANISLYTLNYNSDHESGSAQDNVTKTNSTIQQEAAYRAAVMLARVAFPALVALGTVSNALVLVVLRRGAISTGNLSFFLAALAVVDTVFLYSSGAKTWIRAEWGVELLHLGTWSCQAVLFVNHLSCSLSAWLVVLVAWQRWYTLSRPFQRCCPVENKRCGHLGFVCLVLVLTAANSYVFVTVKLYERARGKVCAPREPYRQVMRDVFPYVLMVLYSGLPSLLLILLNCLLARVLYVSRRSLLTSGDCTRSSGGSHDAEHVRTRFNHVTTMLLVLSASWLVLTAPHTLLQLVDPHPKSQEEAARLVLLNVLFFVFIYINHSINFFLYCALIRGFRREARAVISKALAFFRLCRSEYCFDQDNNSSSNIAANISHHHHRVDGNGNAGSFAPLLCRHGLAAQGHDIQEAPLTEFPPVMG</sequence>
<name>A0A433TNR1_ELYCH</name>
<dbReference type="EMBL" id="RQTK01000253">
    <property type="protein sequence ID" value="RUS83213.1"/>
    <property type="molecule type" value="Genomic_DNA"/>
</dbReference>
<keyword evidence="5 8" id="KW-0472">Membrane</keyword>
<keyword evidence="6" id="KW-0675">Receptor</keyword>
<evidence type="ECO:0000256" key="3">
    <source>
        <dbReference type="ARBA" id="ARBA00022989"/>
    </source>
</evidence>
<feature type="domain" description="G-protein coupled receptors family 1 profile" evidence="9">
    <location>
        <begin position="65"/>
        <end position="334"/>
    </location>
</feature>
<dbReference type="GO" id="GO:0005886">
    <property type="term" value="C:plasma membrane"/>
    <property type="evidence" value="ECO:0007669"/>
    <property type="project" value="TreeGrafter"/>
</dbReference>
<keyword evidence="2 8" id="KW-0812">Transmembrane</keyword>
<dbReference type="PRINTS" id="PR00237">
    <property type="entry name" value="GPCRRHODOPSN"/>
</dbReference>
<dbReference type="STRING" id="188477.A0A433TNR1"/>
<evidence type="ECO:0000256" key="8">
    <source>
        <dbReference type="SAM" id="Phobius"/>
    </source>
</evidence>
<keyword evidence="3 8" id="KW-1133">Transmembrane helix</keyword>
<dbReference type="AlphaFoldDB" id="A0A433TNR1"/>
<feature type="transmembrane region" description="Helical" evidence="8">
    <location>
        <begin position="53"/>
        <end position="73"/>
    </location>
</feature>
<dbReference type="CDD" id="cd00637">
    <property type="entry name" value="7tm_classA_rhodopsin-like"/>
    <property type="match status" value="1"/>
</dbReference>
<evidence type="ECO:0000259" key="9">
    <source>
        <dbReference type="PROSITE" id="PS50262"/>
    </source>
</evidence>
<dbReference type="Pfam" id="PF00001">
    <property type="entry name" value="7tm_1"/>
    <property type="match status" value="1"/>
</dbReference>